<dbReference type="RefSeq" id="WP_075716542.1">
    <property type="nucleotide sequence ID" value="NZ_AP019655.1"/>
</dbReference>
<keyword evidence="1" id="KW-0378">Hydrolase</keyword>
<keyword evidence="1" id="KW-0784">Thiamine biosynthesis</keyword>
<comment type="catalytic activity">
    <reaction evidence="1">
        <text>thiamine + H2O = 5-(2-hydroxyethyl)-4-methylthiazole + 4-amino-5-hydroxymethyl-2-methylpyrimidine + H(+)</text>
        <dbReference type="Rhea" id="RHEA:17509"/>
        <dbReference type="ChEBI" id="CHEBI:15377"/>
        <dbReference type="ChEBI" id="CHEBI:15378"/>
        <dbReference type="ChEBI" id="CHEBI:16892"/>
        <dbReference type="ChEBI" id="CHEBI:17957"/>
        <dbReference type="ChEBI" id="CHEBI:18385"/>
        <dbReference type="EC" id="3.5.99.2"/>
    </reaction>
</comment>
<keyword evidence="4" id="KW-1185">Reference proteome</keyword>
<comment type="catalytic activity">
    <reaction evidence="1">
        <text>4-amino-5-aminomethyl-2-methylpyrimidine + H2O = 4-amino-5-hydroxymethyl-2-methylpyrimidine + NH4(+)</text>
        <dbReference type="Rhea" id="RHEA:31799"/>
        <dbReference type="ChEBI" id="CHEBI:15377"/>
        <dbReference type="ChEBI" id="CHEBI:16892"/>
        <dbReference type="ChEBI" id="CHEBI:28938"/>
        <dbReference type="ChEBI" id="CHEBI:63416"/>
        <dbReference type="EC" id="3.5.99.2"/>
    </reaction>
</comment>
<gene>
    <name evidence="3" type="ORF">BIY20_18155</name>
</gene>
<dbReference type="InterPro" id="IPR016084">
    <property type="entry name" value="Haem_Oase-like_multi-hlx"/>
</dbReference>
<reference evidence="3 4" key="1">
    <citation type="submission" date="2016-09" db="EMBL/GenBank/DDBJ databases">
        <title>Genomic Taxonomy of the Vibrionaceae.</title>
        <authorList>
            <person name="Gonzalez-Castillo A."/>
            <person name="Gomez-Gil B."/>
            <person name="Enciso-Ibarra K."/>
        </authorList>
    </citation>
    <scope>NUCLEOTIDE SEQUENCE [LARGE SCALE GENOMIC DNA]</scope>
    <source>
        <strain evidence="3 4">CAIM 1902</strain>
    </source>
</reference>
<dbReference type="EMBL" id="MJMH01000248">
    <property type="protein sequence ID" value="OLQ84049.1"/>
    <property type="molecule type" value="Genomic_DNA"/>
</dbReference>
<comment type="similarity">
    <text evidence="1">Belongs to the TenA family.</text>
</comment>
<dbReference type="CDD" id="cd19367">
    <property type="entry name" value="TenA_C_ScTHI20-like"/>
    <property type="match status" value="1"/>
</dbReference>
<dbReference type="Pfam" id="PF03070">
    <property type="entry name" value="TENA_THI-4"/>
    <property type="match status" value="1"/>
</dbReference>
<comment type="pathway">
    <text evidence="1">Cofactor biosynthesis; thiamine diphosphate biosynthesis.</text>
</comment>
<dbReference type="Proteomes" id="UP000186039">
    <property type="component" value="Unassembled WGS sequence"/>
</dbReference>
<dbReference type="SUPFAM" id="SSF48613">
    <property type="entry name" value="Heme oxygenase-like"/>
    <property type="match status" value="1"/>
</dbReference>
<comment type="function">
    <text evidence="1">Catalyzes an amino-pyrimidine hydrolysis reaction at the C5' of the pyrimidine moiety of thiamine compounds, a reaction that is part of a thiamine salvage pathway.</text>
</comment>
<dbReference type="Gene3D" id="1.20.910.10">
    <property type="entry name" value="Heme oxygenase-like"/>
    <property type="match status" value="1"/>
</dbReference>
<dbReference type="EC" id="3.5.99.2" evidence="1"/>
<name>A0ABX3F2Y6_9VIBR</name>
<dbReference type="PANTHER" id="PTHR43198:SF2">
    <property type="entry name" value="SI:CH1073-67J19.1-RELATED"/>
    <property type="match status" value="1"/>
</dbReference>
<evidence type="ECO:0000259" key="2">
    <source>
        <dbReference type="Pfam" id="PF03070"/>
    </source>
</evidence>
<organism evidence="3 4">
    <name type="scientific">Vibrio panuliri</name>
    <dbReference type="NCBI Taxonomy" id="1381081"/>
    <lineage>
        <taxon>Bacteria</taxon>
        <taxon>Pseudomonadati</taxon>
        <taxon>Pseudomonadota</taxon>
        <taxon>Gammaproteobacteria</taxon>
        <taxon>Vibrionales</taxon>
        <taxon>Vibrionaceae</taxon>
        <taxon>Vibrio</taxon>
    </lineage>
</organism>
<sequence length="225" mass="25656">MQYQDLIDACRADWQQYTEHPFVEQLAKGELAHHCFLHYLKQDFLFLKQYARAYALAIYKARTLEDMRRALPSVHALLDSEIAHHVDYCQQWGLTESDLENETEDFGTVAYTRYVLDAGMTGDLVDLYAALAPCSIGYAWIGKMLSESPTTIIDGNPYASWIQLYAGEEFQSGADQGARHFNQLLADIDLNSQRGQNLINVFQTATRMEIAFWQQGLDVQAAQKE</sequence>
<proteinExistence type="inferred from homology"/>
<dbReference type="InterPro" id="IPR004305">
    <property type="entry name" value="Thiaminase-2/PQQC"/>
</dbReference>
<evidence type="ECO:0000313" key="3">
    <source>
        <dbReference type="EMBL" id="OLQ84049.1"/>
    </source>
</evidence>
<dbReference type="InterPro" id="IPR027574">
    <property type="entry name" value="Thiaminase_II"/>
</dbReference>
<feature type="domain" description="Thiaminase-2/PQQC" evidence="2">
    <location>
        <begin position="10"/>
        <end position="217"/>
    </location>
</feature>
<comment type="caution">
    <text evidence="3">The sequence shown here is derived from an EMBL/GenBank/DDBJ whole genome shotgun (WGS) entry which is preliminary data.</text>
</comment>
<protein>
    <recommendedName>
        <fullName evidence="1">Aminopyrimidine aminohydrolase</fullName>
        <ecNumber evidence="1">3.5.99.2</ecNumber>
    </recommendedName>
</protein>
<evidence type="ECO:0000256" key="1">
    <source>
        <dbReference type="RuleBase" id="RU363093"/>
    </source>
</evidence>
<dbReference type="InterPro" id="IPR050967">
    <property type="entry name" value="Thiamine_Salvage_TenA"/>
</dbReference>
<dbReference type="NCBIfam" id="TIGR04306">
    <property type="entry name" value="salvage_TenA"/>
    <property type="match status" value="1"/>
</dbReference>
<dbReference type="PANTHER" id="PTHR43198">
    <property type="entry name" value="BIFUNCTIONAL TH2 PROTEIN"/>
    <property type="match status" value="1"/>
</dbReference>
<accession>A0ABX3F2Y6</accession>
<evidence type="ECO:0000313" key="4">
    <source>
        <dbReference type="Proteomes" id="UP000186039"/>
    </source>
</evidence>